<keyword evidence="2" id="KW-0808">Transferase</keyword>
<dbReference type="GO" id="GO:0016747">
    <property type="term" value="F:acyltransferase activity, transferring groups other than amino-acyl groups"/>
    <property type="evidence" value="ECO:0007669"/>
    <property type="project" value="InterPro"/>
</dbReference>
<reference evidence="2 3" key="1">
    <citation type="submission" date="2020-08" db="EMBL/GenBank/DDBJ databases">
        <title>Genomic Encyclopedia of Type Strains, Phase IV (KMG-IV): sequencing the most valuable type-strain genomes for metagenomic binning, comparative biology and taxonomic classification.</title>
        <authorList>
            <person name="Goeker M."/>
        </authorList>
    </citation>
    <scope>NUCLEOTIDE SEQUENCE [LARGE SCALE GENOMIC DNA]</scope>
    <source>
        <strain evidence="2 3">YIM 65646</strain>
    </source>
</reference>
<sequence>MDIRQIDPHDDATFTDWYAALRSGLVAGRTAPIVFAREEVSASLRSPSPTKKRLPFAGFHDGRIVAGMILDLPQAENLDLVEWTLAVPPEHRGHGHGAAMFAEGLAHARRLGRTVHNSEVDVPAGQALEDSPGSRFALAHGFASLHTEDRLVLDLPLGDGELERLRVHSAVAHDDYELITWVGACPDELIDGYAEMRTIMGHEVPTGEIEHEVIVWDVERLRTGERRLAAQGFASITTVARHTSGRFAGYSLMFAGEHSPEGVYQDDTLVLDGDRGHRLGAALKVRNLEELAARFPERRHVHTWNAESNDAMQHINADFGFRAVETMHEFELRDEG</sequence>
<dbReference type="InterPro" id="IPR016181">
    <property type="entry name" value="Acyl_CoA_acyltransferase"/>
</dbReference>
<dbReference type="RefSeq" id="WP_184787391.1">
    <property type="nucleotide sequence ID" value="NZ_BONT01000088.1"/>
</dbReference>
<dbReference type="AlphaFoldDB" id="A0A841FE54"/>
<feature type="domain" description="N-acetyltransferase" evidence="1">
    <location>
        <begin position="1"/>
        <end position="158"/>
    </location>
</feature>
<comment type="caution">
    <text evidence="2">The sequence shown here is derived from an EMBL/GenBank/DDBJ whole genome shotgun (WGS) entry which is preliminary data.</text>
</comment>
<proteinExistence type="predicted"/>
<dbReference type="Proteomes" id="UP000548476">
    <property type="component" value="Unassembled WGS sequence"/>
</dbReference>
<keyword evidence="3" id="KW-1185">Reference proteome</keyword>
<dbReference type="InterPro" id="IPR000182">
    <property type="entry name" value="GNAT_dom"/>
</dbReference>
<dbReference type="CDD" id="cd04301">
    <property type="entry name" value="NAT_SF"/>
    <property type="match status" value="1"/>
</dbReference>
<evidence type="ECO:0000259" key="1">
    <source>
        <dbReference type="PROSITE" id="PS51186"/>
    </source>
</evidence>
<protein>
    <submittedName>
        <fullName evidence="2">GNAT superfamily N-acetyltransferase</fullName>
    </submittedName>
</protein>
<evidence type="ECO:0000313" key="2">
    <source>
        <dbReference type="EMBL" id="MBB6034546.1"/>
    </source>
</evidence>
<dbReference type="PROSITE" id="PS51186">
    <property type="entry name" value="GNAT"/>
    <property type="match status" value="1"/>
</dbReference>
<name>A0A841FE54_9ACTN</name>
<dbReference type="Gene3D" id="3.40.630.30">
    <property type="match status" value="1"/>
</dbReference>
<gene>
    <name evidence="2" type="ORF">HNR73_002396</name>
</gene>
<accession>A0A841FE54</accession>
<dbReference type="EMBL" id="JACHGT010000004">
    <property type="protein sequence ID" value="MBB6034546.1"/>
    <property type="molecule type" value="Genomic_DNA"/>
</dbReference>
<dbReference type="Pfam" id="PF00583">
    <property type="entry name" value="Acetyltransf_1"/>
    <property type="match status" value="1"/>
</dbReference>
<evidence type="ECO:0000313" key="3">
    <source>
        <dbReference type="Proteomes" id="UP000548476"/>
    </source>
</evidence>
<organism evidence="2 3">
    <name type="scientific">Phytomonospora endophytica</name>
    <dbReference type="NCBI Taxonomy" id="714109"/>
    <lineage>
        <taxon>Bacteria</taxon>
        <taxon>Bacillati</taxon>
        <taxon>Actinomycetota</taxon>
        <taxon>Actinomycetes</taxon>
        <taxon>Micromonosporales</taxon>
        <taxon>Micromonosporaceae</taxon>
        <taxon>Phytomonospora</taxon>
    </lineage>
</organism>
<dbReference type="SUPFAM" id="SSF55729">
    <property type="entry name" value="Acyl-CoA N-acyltransferases (Nat)"/>
    <property type="match status" value="2"/>
</dbReference>